<sequence length="574" mass="64286">MLFIFRKMGKYKGQVIYSLIVKALAAGADLLLPFILAYMIDELLFEVTTSDYWLLIFTGIGMLLIALLGWFFNISANRSAEKVSSLTVRDVRNELFYKTEKLSASQVDEISTSSLISRLTSDTYNIFQMVGSLQRLGIRAPMLLIGGIIMSAFMDPLLTLVMIAMLPLISIVVWQYSKKGQPLYKDIQVQMDEIIRVLRENITGVRVVRALSMTDYEQQRFKNENKKAVDKELIATITMNKISPIISVVMNVGLVIVLIFGAYRVADGATKVGQILALITYFTIILNSMASLTRIFIRMSKAAASAERIVEVLNMETQMVDGNLPLVMNDEVHLEFDHVDFSYQGKESHLEDITFKISKGQTLGIIGATGSGKTTIINLIMRFYDPQKGVIKVFGEDIKNINRDELRRHVGLVLQNDSVFSDTIHENIAFSRPGVDANQVKMAKEIAQADFIDDIPETYNYEIAQRGTNISGGQRQRLLIARAVASNPKLLILDDASSALDYRTDKNLRFAITTHLKDTTKIIVAQRVSSIKDADLILIIDNGRIAAQGTHEELLKTNEIYQLLVKHQLGEGLV</sequence>
<proteinExistence type="inferred from homology"/>
<keyword evidence="14" id="KW-1185">Reference proteome</keyword>
<protein>
    <submittedName>
        <fullName evidence="13">ABC-type transport system, permease and ATPase components</fullName>
    </submittedName>
</protein>
<dbReference type="GO" id="GO:0016887">
    <property type="term" value="F:ATP hydrolysis activity"/>
    <property type="evidence" value="ECO:0007669"/>
    <property type="project" value="InterPro"/>
</dbReference>
<name>A9NGH9_ACHLI</name>
<evidence type="ECO:0000256" key="6">
    <source>
        <dbReference type="ARBA" id="ARBA00022741"/>
    </source>
</evidence>
<dbReference type="PROSITE" id="PS50929">
    <property type="entry name" value="ABC_TM1F"/>
    <property type="match status" value="1"/>
</dbReference>
<evidence type="ECO:0000313" key="14">
    <source>
        <dbReference type="Proteomes" id="UP000008558"/>
    </source>
</evidence>
<gene>
    <name evidence="13" type="ordered locus">ACL_0845</name>
</gene>
<dbReference type="InterPro" id="IPR003439">
    <property type="entry name" value="ABC_transporter-like_ATP-bd"/>
</dbReference>
<feature type="domain" description="ABC transmembrane type-1" evidence="12">
    <location>
        <begin position="18"/>
        <end position="301"/>
    </location>
</feature>
<dbReference type="OrthoDB" id="383768at2"/>
<keyword evidence="6" id="KW-0547">Nucleotide-binding</keyword>
<dbReference type="HOGENOM" id="CLU_000604_84_3_14"/>
<dbReference type="KEGG" id="acl:ACL_0845"/>
<feature type="transmembrane region" description="Helical" evidence="10">
    <location>
        <begin position="160"/>
        <end position="177"/>
    </location>
</feature>
<dbReference type="InterPro" id="IPR003593">
    <property type="entry name" value="AAA+_ATPase"/>
</dbReference>
<feature type="domain" description="ABC transporter" evidence="11">
    <location>
        <begin position="334"/>
        <end position="567"/>
    </location>
</feature>
<dbReference type="InterPro" id="IPR011527">
    <property type="entry name" value="ABC1_TM_dom"/>
</dbReference>
<feature type="transmembrane region" description="Helical" evidence="10">
    <location>
        <begin position="275"/>
        <end position="297"/>
    </location>
</feature>
<keyword evidence="3" id="KW-0813">Transport</keyword>
<comment type="similarity">
    <text evidence="2">Belongs to the ABC transporter superfamily.</text>
</comment>
<dbReference type="PROSITE" id="PS00211">
    <property type="entry name" value="ABC_TRANSPORTER_1"/>
    <property type="match status" value="1"/>
</dbReference>
<dbReference type="SUPFAM" id="SSF90123">
    <property type="entry name" value="ABC transporter transmembrane region"/>
    <property type="match status" value="1"/>
</dbReference>
<feature type="transmembrane region" description="Helical" evidence="10">
    <location>
        <begin position="136"/>
        <end position="154"/>
    </location>
</feature>
<evidence type="ECO:0000256" key="9">
    <source>
        <dbReference type="ARBA" id="ARBA00023136"/>
    </source>
</evidence>
<dbReference type="InterPro" id="IPR039421">
    <property type="entry name" value="Type_1_exporter"/>
</dbReference>
<dbReference type="Pfam" id="PF00664">
    <property type="entry name" value="ABC_membrane"/>
    <property type="match status" value="1"/>
</dbReference>
<dbReference type="InterPro" id="IPR017871">
    <property type="entry name" value="ABC_transporter-like_CS"/>
</dbReference>
<keyword evidence="7" id="KW-0067">ATP-binding</keyword>
<dbReference type="GO" id="GO:0005886">
    <property type="term" value="C:plasma membrane"/>
    <property type="evidence" value="ECO:0007669"/>
    <property type="project" value="UniProtKB-SubCell"/>
</dbReference>
<reference evidence="13 14" key="1">
    <citation type="journal article" date="2011" name="J. Bacteriol.">
        <title>Complete genome and proteome of Acholeplasma laidlawii.</title>
        <authorList>
            <person name="Lazarev V.N."/>
            <person name="Levitskii S.A."/>
            <person name="Basovskii Y.I."/>
            <person name="Chukin M.M."/>
            <person name="Akopian T.A."/>
            <person name="Vereshchagin V.V."/>
            <person name="Kostrjukova E.S."/>
            <person name="Kovaleva G.Y."/>
            <person name="Kazanov M.D."/>
            <person name="Malko D.B."/>
            <person name="Vitreschak A.G."/>
            <person name="Sernova N.V."/>
            <person name="Gelfand M.S."/>
            <person name="Demina I.A."/>
            <person name="Serebryakova M.V."/>
            <person name="Galyamina M.A."/>
            <person name="Vtyurin N.N."/>
            <person name="Rogov S.I."/>
            <person name="Alexeev D.G."/>
            <person name="Ladygina V.G."/>
            <person name="Govorun V.M."/>
        </authorList>
    </citation>
    <scope>NUCLEOTIDE SEQUENCE [LARGE SCALE GENOMIC DNA]</scope>
    <source>
        <strain evidence="13 14">PG-8A</strain>
    </source>
</reference>
<feature type="transmembrane region" description="Helical" evidence="10">
    <location>
        <begin position="242"/>
        <end position="263"/>
    </location>
</feature>
<evidence type="ECO:0000313" key="13">
    <source>
        <dbReference type="EMBL" id="ABX81459.1"/>
    </source>
</evidence>
<dbReference type="InterPro" id="IPR027417">
    <property type="entry name" value="P-loop_NTPase"/>
</dbReference>
<evidence type="ECO:0000256" key="4">
    <source>
        <dbReference type="ARBA" id="ARBA00022475"/>
    </source>
</evidence>
<dbReference type="Proteomes" id="UP000008558">
    <property type="component" value="Chromosome"/>
</dbReference>
<keyword evidence="9 10" id="KW-0472">Membrane</keyword>
<dbReference type="InterPro" id="IPR036640">
    <property type="entry name" value="ABC1_TM_sf"/>
</dbReference>
<keyword evidence="8 10" id="KW-1133">Transmembrane helix</keyword>
<evidence type="ECO:0000256" key="2">
    <source>
        <dbReference type="ARBA" id="ARBA00005417"/>
    </source>
</evidence>
<dbReference type="CDD" id="cd18548">
    <property type="entry name" value="ABC_6TM_Tm287_like"/>
    <property type="match status" value="1"/>
</dbReference>
<evidence type="ECO:0000256" key="7">
    <source>
        <dbReference type="ARBA" id="ARBA00022840"/>
    </source>
</evidence>
<dbReference type="AlphaFoldDB" id="A9NGH9"/>
<dbReference type="SUPFAM" id="SSF52540">
    <property type="entry name" value="P-loop containing nucleoside triphosphate hydrolases"/>
    <property type="match status" value="1"/>
</dbReference>
<dbReference type="Gene3D" id="3.40.50.300">
    <property type="entry name" value="P-loop containing nucleotide triphosphate hydrolases"/>
    <property type="match status" value="1"/>
</dbReference>
<dbReference type="PANTHER" id="PTHR43394:SF1">
    <property type="entry name" value="ATP-BINDING CASSETTE SUB-FAMILY B MEMBER 10, MITOCHONDRIAL"/>
    <property type="match status" value="1"/>
</dbReference>
<dbReference type="GeneID" id="41339000"/>
<feature type="transmembrane region" description="Helical" evidence="10">
    <location>
        <begin position="52"/>
        <end position="72"/>
    </location>
</feature>
<comment type="subcellular location">
    <subcellularLocation>
        <location evidence="1">Cell membrane</location>
        <topology evidence="1">Multi-pass membrane protein</topology>
    </subcellularLocation>
</comment>
<keyword evidence="4" id="KW-1003">Cell membrane</keyword>
<evidence type="ECO:0000256" key="5">
    <source>
        <dbReference type="ARBA" id="ARBA00022692"/>
    </source>
</evidence>
<evidence type="ECO:0000256" key="1">
    <source>
        <dbReference type="ARBA" id="ARBA00004651"/>
    </source>
</evidence>
<dbReference type="FunFam" id="3.40.50.300:FF:000221">
    <property type="entry name" value="Multidrug ABC transporter ATP-binding protein"/>
    <property type="match status" value="1"/>
</dbReference>
<dbReference type="EMBL" id="CP000896">
    <property type="protein sequence ID" value="ABX81459.1"/>
    <property type="molecule type" value="Genomic_DNA"/>
</dbReference>
<dbReference type="Pfam" id="PF00005">
    <property type="entry name" value="ABC_tran"/>
    <property type="match status" value="1"/>
</dbReference>
<dbReference type="RefSeq" id="WP_012242790.1">
    <property type="nucleotide sequence ID" value="NC_010163.1"/>
</dbReference>
<dbReference type="eggNOG" id="COG1132">
    <property type="taxonomic scope" value="Bacteria"/>
</dbReference>
<evidence type="ECO:0000256" key="10">
    <source>
        <dbReference type="SAM" id="Phobius"/>
    </source>
</evidence>
<accession>A9NGH9</accession>
<dbReference type="STRING" id="441768.ACL_0845"/>
<dbReference type="PROSITE" id="PS50893">
    <property type="entry name" value="ABC_TRANSPORTER_2"/>
    <property type="match status" value="1"/>
</dbReference>
<dbReference type="GO" id="GO:0005524">
    <property type="term" value="F:ATP binding"/>
    <property type="evidence" value="ECO:0007669"/>
    <property type="project" value="UniProtKB-KW"/>
</dbReference>
<dbReference type="SMART" id="SM00382">
    <property type="entry name" value="AAA"/>
    <property type="match status" value="1"/>
</dbReference>
<dbReference type="PANTHER" id="PTHR43394">
    <property type="entry name" value="ATP-DEPENDENT PERMEASE MDL1, MITOCHONDRIAL"/>
    <property type="match status" value="1"/>
</dbReference>
<evidence type="ECO:0000256" key="8">
    <source>
        <dbReference type="ARBA" id="ARBA00022989"/>
    </source>
</evidence>
<keyword evidence="5 10" id="KW-0812">Transmembrane</keyword>
<dbReference type="GO" id="GO:0015421">
    <property type="term" value="F:ABC-type oligopeptide transporter activity"/>
    <property type="evidence" value="ECO:0007669"/>
    <property type="project" value="TreeGrafter"/>
</dbReference>
<feature type="transmembrane region" description="Helical" evidence="10">
    <location>
        <begin position="15"/>
        <end position="40"/>
    </location>
</feature>
<dbReference type="Gene3D" id="1.20.1560.10">
    <property type="entry name" value="ABC transporter type 1, transmembrane domain"/>
    <property type="match status" value="1"/>
</dbReference>
<evidence type="ECO:0000256" key="3">
    <source>
        <dbReference type="ARBA" id="ARBA00022448"/>
    </source>
</evidence>
<evidence type="ECO:0000259" key="12">
    <source>
        <dbReference type="PROSITE" id="PS50929"/>
    </source>
</evidence>
<evidence type="ECO:0000259" key="11">
    <source>
        <dbReference type="PROSITE" id="PS50893"/>
    </source>
</evidence>
<organism evidence="13 14">
    <name type="scientific">Acholeplasma laidlawii (strain PG-8A)</name>
    <dbReference type="NCBI Taxonomy" id="441768"/>
    <lineage>
        <taxon>Bacteria</taxon>
        <taxon>Bacillati</taxon>
        <taxon>Mycoplasmatota</taxon>
        <taxon>Mollicutes</taxon>
        <taxon>Acholeplasmatales</taxon>
        <taxon>Acholeplasmataceae</taxon>
        <taxon>Acholeplasma</taxon>
    </lineage>
</organism>